<feature type="transmembrane region" description="Helical" evidence="8">
    <location>
        <begin position="133"/>
        <end position="154"/>
    </location>
</feature>
<feature type="transmembrane region" description="Helical" evidence="8">
    <location>
        <begin position="397"/>
        <end position="415"/>
    </location>
</feature>
<name>A0A160TTJ8_9ZZZZ</name>
<dbReference type="GO" id="GO:0034204">
    <property type="term" value="P:lipid translocation"/>
    <property type="evidence" value="ECO:0007669"/>
    <property type="project" value="TreeGrafter"/>
</dbReference>
<dbReference type="GO" id="GO:0008360">
    <property type="term" value="P:regulation of cell shape"/>
    <property type="evidence" value="ECO:0007669"/>
    <property type="project" value="UniProtKB-KW"/>
</dbReference>
<evidence type="ECO:0000256" key="7">
    <source>
        <dbReference type="ARBA" id="ARBA00023136"/>
    </source>
</evidence>
<dbReference type="EMBL" id="CZRL01000104">
    <property type="protein sequence ID" value="CUS54362.1"/>
    <property type="molecule type" value="Genomic_DNA"/>
</dbReference>
<evidence type="ECO:0000256" key="4">
    <source>
        <dbReference type="ARBA" id="ARBA00022960"/>
    </source>
</evidence>
<evidence type="ECO:0000256" key="6">
    <source>
        <dbReference type="ARBA" id="ARBA00022989"/>
    </source>
</evidence>
<feature type="transmembrane region" description="Helical" evidence="8">
    <location>
        <begin position="493"/>
        <end position="513"/>
    </location>
</feature>
<evidence type="ECO:0000313" key="9">
    <source>
        <dbReference type="EMBL" id="CUS54362.1"/>
    </source>
</evidence>
<evidence type="ECO:0000256" key="5">
    <source>
        <dbReference type="ARBA" id="ARBA00022984"/>
    </source>
</evidence>
<feature type="transmembrane region" description="Helical" evidence="8">
    <location>
        <begin position="323"/>
        <end position="344"/>
    </location>
</feature>
<feature type="transmembrane region" description="Helical" evidence="8">
    <location>
        <begin position="284"/>
        <end position="302"/>
    </location>
</feature>
<dbReference type="PANTHER" id="PTHR47019:SF1">
    <property type="entry name" value="LIPID II FLIPPASE MURJ"/>
    <property type="match status" value="1"/>
</dbReference>
<dbReference type="PIRSF" id="PIRSF002869">
    <property type="entry name" value="MviN"/>
    <property type="match status" value="1"/>
</dbReference>
<accession>A0A160TTJ8</accession>
<dbReference type="GO" id="GO:0015648">
    <property type="term" value="F:lipid-linked peptidoglycan transporter activity"/>
    <property type="evidence" value="ECO:0007669"/>
    <property type="project" value="TreeGrafter"/>
</dbReference>
<dbReference type="PRINTS" id="PR01806">
    <property type="entry name" value="VIRFACTRMVIN"/>
</dbReference>
<dbReference type="AlphaFoldDB" id="A0A160TTJ8"/>
<dbReference type="InterPro" id="IPR051050">
    <property type="entry name" value="Lipid_II_flippase_MurJ/MviN"/>
</dbReference>
<evidence type="ECO:0000256" key="2">
    <source>
        <dbReference type="ARBA" id="ARBA00022475"/>
    </source>
</evidence>
<dbReference type="HAMAP" id="MF_02078">
    <property type="entry name" value="MurJ_MviN"/>
    <property type="match status" value="1"/>
</dbReference>
<feature type="transmembrane region" description="Helical" evidence="8">
    <location>
        <begin position="94"/>
        <end position="121"/>
    </location>
</feature>
<dbReference type="Pfam" id="PF03023">
    <property type="entry name" value="MurJ"/>
    <property type="match status" value="1"/>
</dbReference>
<keyword evidence="3 8" id="KW-0812">Transmembrane</keyword>
<organism evidence="9">
    <name type="scientific">hydrothermal vent metagenome</name>
    <dbReference type="NCBI Taxonomy" id="652676"/>
    <lineage>
        <taxon>unclassified sequences</taxon>
        <taxon>metagenomes</taxon>
        <taxon>ecological metagenomes</taxon>
    </lineage>
</organism>
<gene>
    <name evidence="9" type="ORF">MGWOODY_XGa734</name>
</gene>
<feature type="transmembrane region" description="Helical" evidence="8">
    <location>
        <begin position="453"/>
        <end position="473"/>
    </location>
</feature>
<feature type="transmembrane region" description="Helical" evidence="8">
    <location>
        <begin position="421"/>
        <end position="441"/>
    </location>
</feature>
<feature type="transmembrane region" description="Helical" evidence="8">
    <location>
        <begin position="189"/>
        <end position="210"/>
    </location>
</feature>
<dbReference type="GO" id="GO:0009252">
    <property type="term" value="P:peptidoglycan biosynthetic process"/>
    <property type="evidence" value="ECO:0007669"/>
    <property type="project" value="UniProtKB-KW"/>
</dbReference>
<comment type="subcellular location">
    <subcellularLocation>
        <location evidence="1">Cell membrane</location>
        <topology evidence="1">Multi-pass membrane protein</topology>
    </subcellularLocation>
</comment>
<feature type="transmembrane region" description="Helical" evidence="8">
    <location>
        <begin position="257"/>
        <end position="278"/>
    </location>
</feature>
<evidence type="ECO:0000256" key="3">
    <source>
        <dbReference type="ARBA" id="ARBA00022692"/>
    </source>
</evidence>
<evidence type="ECO:0000256" key="8">
    <source>
        <dbReference type="SAM" id="Phobius"/>
    </source>
</evidence>
<sequence>MVLHKMFRSTMTVSLMTLLSRITGLVRDIAFAQFLGSGLVADAFFVAFRIPNFFRRIFAEGAFSAGFVPVYAEYESRYPAPQVRAFLDLMLGRLALILLLFTLLGVLGAPWLVTIIAPGFVEHPDKYAATVEALRFTFPYLFFVSLVAMAGGILNTRGRFAVPAITPVFLNLFLIGAVIWAVPFATHKALTLGIGVFVAGVVQLGFQLPFLAFERRLPFPKIMTGKGTQAVAADGVGRVFSLMLPALFGVSVAQINLLINTVLASFLVTGSVSWLYYSDRLMEFPVGVFGIALATVILPKLSKQVAENAVEEYRQTIDWALRLALLVVCPAAVALVVLAHPLMLTLFQYGEFTDEDARMAARSLVAFSPGLIGFVLVKVLAPGFFARKDTKTPVRAGVIAMAVNGLCAAALTLAVPLGHVGLAAATSISGLVNAGLLYRYLVRDSGYMSGPGMSGFAVKTAAAAIVMGVVLWFGVPDRQFWVAASVAGRLWQLVMWVSAGTVVYFVCLYVVGLKPHRLFQRQT</sequence>
<dbReference type="NCBIfam" id="TIGR01695">
    <property type="entry name" value="murJ_mviN"/>
    <property type="match status" value="1"/>
</dbReference>
<keyword evidence="2" id="KW-1003">Cell membrane</keyword>
<protein>
    <submittedName>
        <fullName evidence="9">Proposed peptidoglycan lipid II flippase MurJ</fullName>
    </submittedName>
</protein>
<evidence type="ECO:0000256" key="1">
    <source>
        <dbReference type="ARBA" id="ARBA00004651"/>
    </source>
</evidence>
<proteinExistence type="inferred from homology"/>
<dbReference type="InterPro" id="IPR004268">
    <property type="entry name" value="MurJ"/>
</dbReference>
<keyword evidence="5" id="KW-0573">Peptidoglycan synthesis</keyword>
<keyword evidence="7 8" id="KW-0472">Membrane</keyword>
<dbReference type="PANTHER" id="PTHR47019">
    <property type="entry name" value="LIPID II FLIPPASE MURJ"/>
    <property type="match status" value="1"/>
</dbReference>
<keyword evidence="6 8" id="KW-1133">Transmembrane helix</keyword>
<dbReference type="CDD" id="cd13123">
    <property type="entry name" value="MATE_MurJ_like"/>
    <property type="match status" value="1"/>
</dbReference>
<feature type="transmembrane region" description="Helical" evidence="8">
    <location>
        <begin position="34"/>
        <end position="50"/>
    </location>
</feature>
<keyword evidence="4" id="KW-0133">Cell shape</keyword>
<reference evidence="9" key="1">
    <citation type="submission" date="2015-10" db="EMBL/GenBank/DDBJ databases">
        <authorList>
            <person name="Gilbert D.G."/>
        </authorList>
    </citation>
    <scope>NUCLEOTIDE SEQUENCE</scope>
</reference>
<feature type="transmembrane region" description="Helical" evidence="8">
    <location>
        <begin position="364"/>
        <end position="385"/>
    </location>
</feature>
<feature type="transmembrane region" description="Helical" evidence="8">
    <location>
        <begin position="160"/>
        <end position="182"/>
    </location>
</feature>
<dbReference type="GO" id="GO:0005886">
    <property type="term" value="C:plasma membrane"/>
    <property type="evidence" value="ECO:0007669"/>
    <property type="project" value="UniProtKB-SubCell"/>
</dbReference>